<dbReference type="GO" id="GO:0006353">
    <property type="term" value="P:DNA-templated transcription termination"/>
    <property type="evidence" value="ECO:0007669"/>
    <property type="project" value="UniProtKB-UniRule"/>
</dbReference>
<feature type="domain" description="NusB/RsmB/TIM44" evidence="7">
    <location>
        <begin position="5"/>
        <end position="128"/>
    </location>
</feature>
<evidence type="ECO:0000256" key="1">
    <source>
        <dbReference type="ARBA" id="ARBA00005952"/>
    </source>
</evidence>
<dbReference type="HAMAP" id="MF_00073">
    <property type="entry name" value="NusB"/>
    <property type="match status" value="1"/>
</dbReference>
<dbReference type="Gene3D" id="1.10.940.10">
    <property type="entry name" value="NusB-like"/>
    <property type="match status" value="1"/>
</dbReference>
<keyword evidence="3 6" id="KW-0694">RNA-binding</keyword>
<dbReference type="GO" id="GO:0005829">
    <property type="term" value="C:cytosol"/>
    <property type="evidence" value="ECO:0007669"/>
    <property type="project" value="TreeGrafter"/>
</dbReference>
<reference evidence="8" key="2">
    <citation type="journal article" date="2021" name="PeerJ">
        <title>Extensive microbial diversity within the chicken gut microbiome revealed by metagenomics and culture.</title>
        <authorList>
            <person name="Gilroy R."/>
            <person name="Ravi A."/>
            <person name="Getino M."/>
            <person name="Pursley I."/>
            <person name="Horton D.L."/>
            <person name="Alikhan N.F."/>
            <person name="Baker D."/>
            <person name="Gharbi K."/>
            <person name="Hall N."/>
            <person name="Watson M."/>
            <person name="Adriaenssens E.M."/>
            <person name="Foster-Nyarko E."/>
            <person name="Jarju S."/>
            <person name="Secka A."/>
            <person name="Antonio M."/>
            <person name="Oren A."/>
            <person name="Chaudhuri R.R."/>
            <person name="La Ragione R."/>
            <person name="Hildebrand F."/>
            <person name="Pallen M.J."/>
        </authorList>
    </citation>
    <scope>NUCLEOTIDE SEQUENCE</scope>
    <source>
        <strain evidence="8">ChiSjej1B19-7085</strain>
    </source>
</reference>
<dbReference type="GO" id="GO:0031564">
    <property type="term" value="P:transcription antitermination"/>
    <property type="evidence" value="ECO:0007669"/>
    <property type="project" value="UniProtKB-KW"/>
</dbReference>
<keyword evidence="2 6" id="KW-0889">Transcription antitermination</keyword>
<organism evidence="8 9">
    <name type="scientific">Candidatus Gallacutalibacter pullicola</name>
    <dbReference type="NCBI Taxonomy" id="2840830"/>
    <lineage>
        <taxon>Bacteria</taxon>
        <taxon>Bacillati</taxon>
        <taxon>Bacillota</taxon>
        <taxon>Clostridia</taxon>
        <taxon>Eubacteriales</taxon>
        <taxon>Candidatus Gallacutalibacter</taxon>
    </lineage>
</organism>
<protein>
    <recommendedName>
        <fullName evidence="6">Transcription antitermination protein NusB</fullName>
    </recommendedName>
    <alternativeName>
        <fullName evidence="6">Antitermination factor NusB</fullName>
    </alternativeName>
</protein>
<evidence type="ECO:0000313" key="8">
    <source>
        <dbReference type="EMBL" id="HIR58043.1"/>
    </source>
</evidence>
<comment type="caution">
    <text evidence="8">The sequence shown here is derived from an EMBL/GenBank/DDBJ whole genome shotgun (WGS) entry which is preliminary data.</text>
</comment>
<dbReference type="Pfam" id="PF01029">
    <property type="entry name" value="NusB"/>
    <property type="match status" value="1"/>
</dbReference>
<proteinExistence type="inferred from homology"/>
<reference evidence="8" key="1">
    <citation type="submission" date="2020-10" db="EMBL/GenBank/DDBJ databases">
        <authorList>
            <person name="Gilroy R."/>
        </authorList>
    </citation>
    <scope>NUCLEOTIDE SEQUENCE</scope>
    <source>
        <strain evidence="8">ChiSjej1B19-7085</strain>
    </source>
</reference>
<dbReference type="AlphaFoldDB" id="A0A9D1J268"/>
<dbReference type="SUPFAM" id="SSF48013">
    <property type="entry name" value="NusB-like"/>
    <property type="match status" value="1"/>
</dbReference>
<dbReference type="Proteomes" id="UP000886785">
    <property type="component" value="Unassembled WGS sequence"/>
</dbReference>
<name>A0A9D1J268_9FIRM</name>
<sequence length="133" mass="14846">MTRREEREQAFVLIFQQSLNHETIDQIIDTVEMDPEVKISDFAAQSALGVEKDLPAIDEKIEKNIRGWKISRLSKVSLALLRLAIYEMLFDESIPIRVSINEAVDLAKKYGGAEDAPFINGVLGSVAKEIGGE</sequence>
<accession>A0A9D1J268</accession>
<comment type="similarity">
    <text evidence="1 6">Belongs to the NusB family.</text>
</comment>
<dbReference type="EMBL" id="DVHF01000128">
    <property type="protein sequence ID" value="HIR58043.1"/>
    <property type="molecule type" value="Genomic_DNA"/>
</dbReference>
<dbReference type="InterPro" id="IPR011605">
    <property type="entry name" value="NusB_fam"/>
</dbReference>
<dbReference type="InterPro" id="IPR006027">
    <property type="entry name" value="NusB_RsmB_TIM44"/>
</dbReference>
<dbReference type="InterPro" id="IPR035926">
    <property type="entry name" value="NusB-like_sf"/>
</dbReference>
<evidence type="ECO:0000256" key="2">
    <source>
        <dbReference type="ARBA" id="ARBA00022814"/>
    </source>
</evidence>
<keyword evidence="5 6" id="KW-0804">Transcription</keyword>
<evidence type="ECO:0000259" key="7">
    <source>
        <dbReference type="Pfam" id="PF01029"/>
    </source>
</evidence>
<evidence type="ECO:0000256" key="5">
    <source>
        <dbReference type="ARBA" id="ARBA00023163"/>
    </source>
</evidence>
<comment type="function">
    <text evidence="6">Involved in transcription antitermination. Required for transcription of ribosomal RNA (rRNA) genes. Binds specifically to the boxA antiterminator sequence of the ribosomal RNA (rrn) operons.</text>
</comment>
<keyword evidence="4 6" id="KW-0805">Transcription regulation</keyword>
<evidence type="ECO:0000256" key="4">
    <source>
        <dbReference type="ARBA" id="ARBA00023015"/>
    </source>
</evidence>
<dbReference type="GO" id="GO:0003723">
    <property type="term" value="F:RNA binding"/>
    <property type="evidence" value="ECO:0007669"/>
    <property type="project" value="UniProtKB-UniRule"/>
</dbReference>
<evidence type="ECO:0000313" key="9">
    <source>
        <dbReference type="Proteomes" id="UP000886785"/>
    </source>
</evidence>
<dbReference type="NCBIfam" id="TIGR01951">
    <property type="entry name" value="nusB"/>
    <property type="match status" value="1"/>
</dbReference>
<evidence type="ECO:0000256" key="3">
    <source>
        <dbReference type="ARBA" id="ARBA00022884"/>
    </source>
</evidence>
<gene>
    <name evidence="6 8" type="primary">nusB</name>
    <name evidence="8" type="ORF">IAA54_10270</name>
</gene>
<dbReference type="PANTHER" id="PTHR11078">
    <property type="entry name" value="N UTILIZATION SUBSTANCE PROTEIN B-RELATED"/>
    <property type="match status" value="1"/>
</dbReference>
<evidence type="ECO:0000256" key="6">
    <source>
        <dbReference type="HAMAP-Rule" id="MF_00073"/>
    </source>
</evidence>
<dbReference type="PANTHER" id="PTHR11078:SF3">
    <property type="entry name" value="ANTITERMINATION NUSB DOMAIN-CONTAINING PROTEIN"/>
    <property type="match status" value="1"/>
</dbReference>